<comment type="caution">
    <text evidence="2">The sequence shown here is derived from an EMBL/GenBank/DDBJ whole genome shotgun (WGS) entry which is preliminary data.</text>
</comment>
<sequence length="320" mass="34321">MGLGVRLMLRMSTVVRMMPSILALPRIVRCIALLDFVLPQWPSKGIERNIRPAYMNGGWDTMRIWACISAKTWARAECSQDHKNLIVKSSTGTGNRQPSSCGCSHNFGSATGRVTRLCTQAEASIRYYLGDQASHIIDDVTAAYTTQTHKFTADGSGSTWKTNAPGRAGKFSFQQALKGLRIMMISAKASPETVPKGSTKSVTRTVFVHGGSDGKGKLVLLDGLFAGESAGGCTGVKTISAQREDSVFWSSCGEPFSQVWDLKASNQAPGNIQISVGRLSAFRLQIRVQLGLVHRARAASGADAAACVDPVARLILPSSI</sequence>
<feature type="chain" id="PRO_5012796642" evidence="1">
    <location>
        <begin position="24"/>
        <end position="320"/>
    </location>
</feature>
<protein>
    <submittedName>
        <fullName evidence="2">Uncharacterized protein</fullName>
    </submittedName>
</protein>
<evidence type="ECO:0000313" key="2">
    <source>
        <dbReference type="EMBL" id="OLP88510.1"/>
    </source>
</evidence>
<dbReference type="OrthoDB" id="10384443at2759"/>
<reference evidence="2 3" key="1">
    <citation type="submission" date="2016-02" db="EMBL/GenBank/DDBJ databases">
        <title>Genome analysis of coral dinoflagellate symbionts highlights evolutionary adaptations to a symbiotic lifestyle.</title>
        <authorList>
            <person name="Aranda M."/>
            <person name="Li Y."/>
            <person name="Liew Y.J."/>
            <person name="Baumgarten S."/>
            <person name="Simakov O."/>
            <person name="Wilson M."/>
            <person name="Piel J."/>
            <person name="Ashoor H."/>
            <person name="Bougouffa S."/>
            <person name="Bajic V.B."/>
            <person name="Ryu T."/>
            <person name="Ravasi T."/>
            <person name="Bayer T."/>
            <person name="Micklem G."/>
            <person name="Kim H."/>
            <person name="Bhak J."/>
            <person name="Lajeunesse T.C."/>
            <person name="Voolstra C.R."/>
        </authorList>
    </citation>
    <scope>NUCLEOTIDE SEQUENCE [LARGE SCALE GENOMIC DNA]</scope>
    <source>
        <strain evidence="2 3">CCMP2467</strain>
    </source>
</reference>
<proteinExistence type="predicted"/>
<dbReference type="Proteomes" id="UP000186817">
    <property type="component" value="Unassembled WGS sequence"/>
</dbReference>
<feature type="signal peptide" evidence="1">
    <location>
        <begin position="1"/>
        <end position="23"/>
    </location>
</feature>
<dbReference type="AlphaFoldDB" id="A0A1Q9D027"/>
<accession>A0A1Q9D027</accession>
<evidence type="ECO:0000313" key="3">
    <source>
        <dbReference type="Proteomes" id="UP000186817"/>
    </source>
</evidence>
<dbReference type="EMBL" id="LSRX01000809">
    <property type="protein sequence ID" value="OLP88510.1"/>
    <property type="molecule type" value="Genomic_DNA"/>
</dbReference>
<evidence type="ECO:0000256" key="1">
    <source>
        <dbReference type="SAM" id="SignalP"/>
    </source>
</evidence>
<keyword evidence="3" id="KW-1185">Reference proteome</keyword>
<name>A0A1Q9D027_SYMMI</name>
<keyword evidence="1" id="KW-0732">Signal</keyword>
<organism evidence="2 3">
    <name type="scientific">Symbiodinium microadriaticum</name>
    <name type="common">Dinoflagellate</name>
    <name type="synonym">Zooxanthella microadriatica</name>
    <dbReference type="NCBI Taxonomy" id="2951"/>
    <lineage>
        <taxon>Eukaryota</taxon>
        <taxon>Sar</taxon>
        <taxon>Alveolata</taxon>
        <taxon>Dinophyceae</taxon>
        <taxon>Suessiales</taxon>
        <taxon>Symbiodiniaceae</taxon>
        <taxon>Symbiodinium</taxon>
    </lineage>
</organism>
<gene>
    <name evidence="2" type="ORF">AK812_SmicGene30141</name>
</gene>